<protein>
    <submittedName>
        <fullName evidence="1">Uncharacterized protein</fullName>
    </submittedName>
</protein>
<gene>
    <name evidence="1" type="ORF">FA95DRAFT_1563089</name>
</gene>
<dbReference type="Proteomes" id="UP000814033">
    <property type="component" value="Unassembled WGS sequence"/>
</dbReference>
<comment type="caution">
    <text evidence="1">The sequence shown here is derived from an EMBL/GenBank/DDBJ whole genome shotgun (WGS) entry which is preliminary data.</text>
</comment>
<sequence length="142" mass="15800">MQTPELYRLFEIVLASIHPGELSDEAIEQLSHFFPDTLLLSALDLIDRECVIKYLPPWGRPHFHVLGSTGTYTVYPSLPLAPHAPAFCSCPAFSYAVLISGSQLMCKHVLAARLAERLARCVERQITSNDFASLLARQQASM</sequence>
<organism evidence="1 2">
    <name type="scientific">Auriscalpium vulgare</name>
    <dbReference type="NCBI Taxonomy" id="40419"/>
    <lineage>
        <taxon>Eukaryota</taxon>
        <taxon>Fungi</taxon>
        <taxon>Dikarya</taxon>
        <taxon>Basidiomycota</taxon>
        <taxon>Agaricomycotina</taxon>
        <taxon>Agaricomycetes</taxon>
        <taxon>Russulales</taxon>
        <taxon>Auriscalpiaceae</taxon>
        <taxon>Auriscalpium</taxon>
    </lineage>
</organism>
<reference evidence="1" key="2">
    <citation type="journal article" date="2022" name="New Phytol.">
        <title>Evolutionary transition to the ectomycorrhizal habit in the genomes of a hyperdiverse lineage of mushroom-forming fungi.</title>
        <authorList>
            <person name="Looney B."/>
            <person name="Miyauchi S."/>
            <person name="Morin E."/>
            <person name="Drula E."/>
            <person name="Courty P.E."/>
            <person name="Kohler A."/>
            <person name="Kuo A."/>
            <person name="LaButti K."/>
            <person name="Pangilinan J."/>
            <person name="Lipzen A."/>
            <person name="Riley R."/>
            <person name="Andreopoulos W."/>
            <person name="He G."/>
            <person name="Johnson J."/>
            <person name="Nolan M."/>
            <person name="Tritt A."/>
            <person name="Barry K.W."/>
            <person name="Grigoriev I.V."/>
            <person name="Nagy L.G."/>
            <person name="Hibbett D."/>
            <person name="Henrissat B."/>
            <person name="Matheny P.B."/>
            <person name="Labbe J."/>
            <person name="Martin F.M."/>
        </authorList>
    </citation>
    <scope>NUCLEOTIDE SEQUENCE</scope>
    <source>
        <strain evidence="1">FP105234-sp</strain>
    </source>
</reference>
<reference evidence="1" key="1">
    <citation type="submission" date="2021-02" db="EMBL/GenBank/DDBJ databases">
        <authorList>
            <consortium name="DOE Joint Genome Institute"/>
            <person name="Ahrendt S."/>
            <person name="Looney B.P."/>
            <person name="Miyauchi S."/>
            <person name="Morin E."/>
            <person name="Drula E."/>
            <person name="Courty P.E."/>
            <person name="Chicoki N."/>
            <person name="Fauchery L."/>
            <person name="Kohler A."/>
            <person name="Kuo A."/>
            <person name="Labutti K."/>
            <person name="Pangilinan J."/>
            <person name="Lipzen A."/>
            <person name="Riley R."/>
            <person name="Andreopoulos W."/>
            <person name="He G."/>
            <person name="Johnson J."/>
            <person name="Barry K.W."/>
            <person name="Grigoriev I.V."/>
            <person name="Nagy L."/>
            <person name="Hibbett D."/>
            <person name="Henrissat B."/>
            <person name="Matheny P.B."/>
            <person name="Labbe J."/>
            <person name="Martin F."/>
        </authorList>
    </citation>
    <scope>NUCLEOTIDE SEQUENCE</scope>
    <source>
        <strain evidence="1">FP105234-sp</strain>
    </source>
</reference>
<name>A0ACB8RJ93_9AGAM</name>
<evidence type="ECO:0000313" key="2">
    <source>
        <dbReference type="Proteomes" id="UP000814033"/>
    </source>
</evidence>
<accession>A0ACB8RJ93</accession>
<dbReference type="EMBL" id="MU276009">
    <property type="protein sequence ID" value="KAI0043665.1"/>
    <property type="molecule type" value="Genomic_DNA"/>
</dbReference>
<proteinExistence type="predicted"/>
<keyword evidence="2" id="KW-1185">Reference proteome</keyword>
<evidence type="ECO:0000313" key="1">
    <source>
        <dbReference type="EMBL" id="KAI0043665.1"/>
    </source>
</evidence>